<evidence type="ECO:0000256" key="1">
    <source>
        <dbReference type="ARBA" id="ARBA00001913"/>
    </source>
</evidence>
<comment type="caution">
    <text evidence="6">The sequence shown here is derived from an EMBL/GenBank/DDBJ whole genome shotgun (WGS) entry which is preliminary data.</text>
</comment>
<evidence type="ECO:0000313" key="7">
    <source>
        <dbReference type="Proteomes" id="UP000762676"/>
    </source>
</evidence>
<feature type="signal peptide" evidence="4">
    <location>
        <begin position="1"/>
        <end position="22"/>
    </location>
</feature>
<evidence type="ECO:0000313" key="6">
    <source>
        <dbReference type="EMBL" id="GFR89902.1"/>
    </source>
</evidence>
<evidence type="ECO:0000256" key="4">
    <source>
        <dbReference type="SAM" id="SignalP"/>
    </source>
</evidence>
<feature type="domain" description="Sulfatase N-terminal" evidence="5">
    <location>
        <begin position="24"/>
        <end position="134"/>
    </location>
</feature>
<dbReference type="PANTHER" id="PTHR42693:SF53">
    <property type="entry name" value="ENDO-4-O-SULFATASE"/>
    <property type="match status" value="1"/>
</dbReference>
<keyword evidence="7" id="KW-1185">Reference proteome</keyword>
<evidence type="ECO:0000256" key="3">
    <source>
        <dbReference type="ARBA" id="ARBA00022801"/>
    </source>
</evidence>
<dbReference type="AlphaFoldDB" id="A0AAV4GW32"/>
<organism evidence="6 7">
    <name type="scientific">Elysia marginata</name>
    <dbReference type="NCBI Taxonomy" id="1093978"/>
    <lineage>
        <taxon>Eukaryota</taxon>
        <taxon>Metazoa</taxon>
        <taxon>Spiralia</taxon>
        <taxon>Lophotrochozoa</taxon>
        <taxon>Mollusca</taxon>
        <taxon>Gastropoda</taxon>
        <taxon>Heterobranchia</taxon>
        <taxon>Euthyneura</taxon>
        <taxon>Panpulmonata</taxon>
        <taxon>Sacoglossa</taxon>
        <taxon>Placobranchoidea</taxon>
        <taxon>Plakobranchidae</taxon>
        <taxon>Elysia</taxon>
    </lineage>
</organism>
<comment type="similarity">
    <text evidence="2">Belongs to the sulfatase family.</text>
</comment>
<dbReference type="SUPFAM" id="SSF53649">
    <property type="entry name" value="Alkaline phosphatase-like"/>
    <property type="match status" value="1"/>
</dbReference>
<keyword evidence="4" id="KW-0732">Signal</keyword>
<dbReference type="Gene3D" id="3.40.720.10">
    <property type="entry name" value="Alkaline Phosphatase, subunit A"/>
    <property type="match status" value="1"/>
</dbReference>
<name>A0AAV4GW32_9GAST</name>
<dbReference type="InterPro" id="IPR000917">
    <property type="entry name" value="Sulfatase_N"/>
</dbReference>
<dbReference type="InterPro" id="IPR017850">
    <property type="entry name" value="Alkaline_phosphatase_core_sf"/>
</dbReference>
<dbReference type="GO" id="GO:0004065">
    <property type="term" value="F:arylsulfatase activity"/>
    <property type="evidence" value="ECO:0007669"/>
    <property type="project" value="TreeGrafter"/>
</dbReference>
<feature type="chain" id="PRO_5043819974" evidence="4">
    <location>
        <begin position="23"/>
        <end position="169"/>
    </location>
</feature>
<accession>A0AAV4GW32</accession>
<sequence length="169" mass="18840">MRACVCILLWTCLLLGKTEVYGHKNAVIFFVDDGGFMQSAYNNTVCDTPNLDNLSSRGVTFTKGYTSVSSCSPSRAVLLSGLPSHQNGMYGIQHSVHHFQSFDGVRSLPNILSQHGIMTGLVGKYHVAPKSVYKFDYMETSPIDQVGRNITHMSHLIRRFLEKANHEDK</sequence>
<reference evidence="6 7" key="1">
    <citation type="journal article" date="2021" name="Elife">
        <title>Chloroplast acquisition without the gene transfer in kleptoplastic sea slugs, Plakobranchus ocellatus.</title>
        <authorList>
            <person name="Maeda T."/>
            <person name="Takahashi S."/>
            <person name="Yoshida T."/>
            <person name="Shimamura S."/>
            <person name="Takaki Y."/>
            <person name="Nagai Y."/>
            <person name="Toyoda A."/>
            <person name="Suzuki Y."/>
            <person name="Arimoto A."/>
            <person name="Ishii H."/>
            <person name="Satoh N."/>
            <person name="Nishiyama T."/>
            <person name="Hasebe M."/>
            <person name="Maruyama T."/>
            <person name="Minagawa J."/>
            <person name="Obokata J."/>
            <person name="Shigenobu S."/>
        </authorList>
    </citation>
    <scope>NUCLEOTIDE SEQUENCE [LARGE SCALE GENOMIC DNA]</scope>
</reference>
<evidence type="ECO:0000259" key="5">
    <source>
        <dbReference type="Pfam" id="PF00884"/>
    </source>
</evidence>
<dbReference type="Proteomes" id="UP000762676">
    <property type="component" value="Unassembled WGS sequence"/>
</dbReference>
<dbReference type="PANTHER" id="PTHR42693">
    <property type="entry name" value="ARYLSULFATASE FAMILY MEMBER"/>
    <property type="match status" value="1"/>
</dbReference>
<comment type="cofactor">
    <cofactor evidence="1">
        <name>Ca(2+)</name>
        <dbReference type="ChEBI" id="CHEBI:29108"/>
    </cofactor>
</comment>
<proteinExistence type="inferred from homology"/>
<evidence type="ECO:0000256" key="2">
    <source>
        <dbReference type="ARBA" id="ARBA00008779"/>
    </source>
</evidence>
<protein>
    <submittedName>
        <fullName evidence="6">N-sulfoglucosamine sulfohydrolase</fullName>
    </submittedName>
</protein>
<dbReference type="EMBL" id="BMAT01008641">
    <property type="protein sequence ID" value="GFR89902.1"/>
    <property type="molecule type" value="Genomic_DNA"/>
</dbReference>
<gene>
    <name evidence="6" type="ORF">ElyMa_004290900</name>
</gene>
<dbReference type="Pfam" id="PF00884">
    <property type="entry name" value="Sulfatase"/>
    <property type="match status" value="1"/>
</dbReference>
<dbReference type="InterPro" id="IPR050738">
    <property type="entry name" value="Sulfatase"/>
</dbReference>
<keyword evidence="3" id="KW-0378">Hydrolase</keyword>